<feature type="transmembrane region" description="Helical" evidence="7">
    <location>
        <begin position="498"/>
        <end position="517"/>
    </location>
</feature>
<sequence>MVSARPHIVSSVSSPTLPSSASSSRSSSHAAALANTADLPTRPFTVRRRVRRASQPQLPSTSALRIRATGIEPAAGRVRGFYSSTSADSSSAGESDDDEDGDEFDRYDASGRRSFFHGSQRRHQSLEYLDLPASLPYSIASLRTQLLSYLSDFEARARSYYANTRRAASPSASPTSADGALATGSDGDLTLSDADAEELHADARADSHLAPFFAQLEALKDDLRKLMSLLPSPRTAFPSPPELSSRASAAFAARSQSLSQDWERLSSSFSFPLLPLAPDFKMAIPTLRSAADAARARVEMPTLPSMPAMPHLETDLSSILQPLSLQLPAPARAIVDKMQSRFEELQESLSAMALRDCVARSQDDAGGSIVKRFEASFAELSAKGRARANSVVSRAGHAVHEAEDKLYEMAVELARNGQALIRYEHLPEFWKNNEHILSGYRFIPLENWPALLKSTFQVHNETGNIHTHLWGLVAILPLFWPSKGLDDKTTPMDRLVQTVYLVAAAKCLTLSVTWHVMAGCSDHKWFGRFACVDYTGIAWLVAASILTTVYNAFYCQPNLALAYSITTLLVGLAGAILPWADWFNKRENKGIRIAVFLTMCFTALLPFSHAAFEHGFSKTVTFFSPILPSLAFYVGGLILYAFHLPESLAPGRFDLWGHSHQLWHVGIVAAIVCHYRAALIFHENRFAFSCALPQDYAAAPGAGSIDAGFLSSIVAMFPFGSLLLGGGSEATRPIDRIFEKAGGMEGVVGLARADAVVLHWRRILGTVGNGAVGRGWNAMVDWAQSYW</sequence>
<feature type="transmembrane region" description="Helical" evidence="7">
    <location>
        <begin position="662"/>
        <end position="681"/>
    </location>
</feature>
<evidence type="ECO:0000256" key="1">
    <source>
        <dbReference type="ARBA" id="ARBA00004141"/>
    </source>
</evidence>
<feature type="transmembrane region" description="Helical" evidence="7">
    <location>
        <begin position="559"/>
        <end position="579"/>
    </location>
</feature>
<feature type="binding site" evidence="5">
    <location>
        <position position="664"/>
    </location>
    <ligand>
        <name>Zn(2+)</name>
        <dbReference type="ChEBI" id="CHEBI:29105"/>
    </ligand>
</feature>
<feature type="compositionally biased region" description="Polar residues" evidence="6">
    <location>
        <begin position="54"/>
        <end position="63"/>
    </location>
</feature>
<feature type="transmembrane region" description="Helical" evidence="7">
    <location>
        <begin position="622"/>
        <end position="642"/>
    </location>
</feature>
<evidence type="ECO:0000256" key="2">
    <source>
        <dbReference type="ARBA" id="ARBA00022692"/>
    </source>
</evidence>
<keyword evidence="4 7" id="KW-0472">Membrane</keyword>
<organism evidence="8 9">
    <name type="scientific">Pseudozyma flocculosa</name>
    <dbReference type="NCBI Taxonomy" id="84751"/>
    <lineage>
        <taxon>Eukaryota</taxon>
        <taxon>Fungi</taxon>
        <taxon>Dikarya</taxon>
        <taxon>Basidiomycota</taxon>
        <taxon>Ustilaginomycotina</taxon>
        <taxon>Ustilaginomycetes</taxon>
        <taxon>Ustilaginales</taxon>
        <taxon>Ustilaginaceae</taxon>
        <taxon>Pseudozyma</taxon>
    </lineage>
</organism>
<keyword evidence="3 7" id="KW-1133">Transmembrane helix</keyword>
<gene>
    <name evidence="8" type="ORF">PSFLO_00663</name>
</gene>
<dbReference type="GO" id="GO:0046872">
    <property type="term" value="F:metal ion binding"/>
    <property type="evidence" value="ECO:0007669"/>
    <property type="project" value="UniProtKB-KW"/>
</dbReference>
<accession>A0A5C3ET21</accession>
<feature type="binding site" evidence="5">
    <location>
        <position position="515"/>
    </location>
    <ligand>
        <name>Zn(2+)</name>
        <dbReference type="ChEBI" id="CHEBI:29105"/>
    </ligand>
</feature>
<keyword evidence="2 7" id="KW-0812">Transmembrane</keyword>
<dbReference type="Proteomes" id="UP000323386">
    <property type="component" value="Unassembled WGS sequence"/>
</dbReference>
<feature type="region of interest" description="Disordered" evidence="6">
    <location>
        <begin position="82"/>
        <end position="106"/>
    </location>
</feature>
<keyword evidence="5" id="KW-0862">Zinc</keyword>
<dbReference type="GO" id="GO:0016020">
    <property type="term" value="C:membrane"/>
    <property type="evidence" value="ECO:0007669"/>
    <property type="project" value="UniProtKB-SubCell"/>
</dbReference>
<evidence type="ECO:0000256" key="6">
    <source>
        <dbReference type="SAM" id="MobiDB-lite"/>
    </source>
</evidence>
<keyword evidence="9" id="KW-1185">Reference proteome</keyword>
<dbReference type="EMBL" id="OOIP01000001">
    <property type="protein sequence ID" value="SPO35192.1"/>
    <property type="molecule type" value="Genomic_DNA"/>
</dbReference>
<name>A0A5C3ET21_9BASI</name>
<dbReference type="GO" id="GO:0038023">
    <property type="term" value="F:signaling receptor activity"/>
    <property type="evidence" value="ECO:0007669"/>
    <property type="project" value="TreeGrafter"/>
</dbReference>
<dbReference type="GO" id="GO:0006882">
    <property type="term" value="P:intracellular zinc ion homeostasis"/>
    <property type="evidence" value="ECO:0007669"/>
    <property type="project" value="TreeGrafter"/>
</dbReference>
<feature type="region of interest" description="Disordered" evidence="6">
    <location>
        <begin position="164"/>
        <end position="184"/>
    </location>
</feature>
<dbReference type="PANTHER" id="PTHR20855">
    <property type="entry name" value="ADIPOR/PROGESTIN RECEPTOR-RELATED"/>
    <property type="match status" value="1"/>
</dbReference>
<evidence type="ECO:0000256" key="7">
    <source>
        <dbReference type="SAM" id="Phobius"/>
    </source>
</evidence>
<comment type="subcellular location">
    <subcellularLocation>
        <location evidence="1">Membrane</location>
        <topology evidence="1">Multi-pass membrane protein</topology>
    </subcellularLocation>
</comment>
<evidence type="ECO:0000313" key="9">
    <source>
        <dbReference type="Proteomes" id="UP000323386"/>
    </source>
</evidence>
<evidence type="ECO:0000256" key="5">
    <source>
        <dbReference type="PIRSR" id="PIRSR604254-1"/>
    </source>
</evidence>
<evidence type="ECO:0000256" key="4">
    <source>
        <dbReference type="ARBA" id="ARBA00023136"/>
    </source>
</evidence>
<dbReference type="OrthoDB" id="5585746at2759"/>
<evidence type="ECO:0000256" key="3">
    <source>
        <dbReference type="ARBA" id="ARBA00022989"/>
    </source>
</evidence>
<feature type="compositionally biased region" description="Acidic residues" evidence="6">
    <location>
        <begin position="94"/>
        <end position="103"/>
    </location>
</feature>
<feature type="region of interest" description="Disordered" evidence="6">
    <location>
        <begin position="1"/>
        <end position="67"/>
    </location>
</feature>
<protein>
    <submittedName>
        <fullName evidence="8">Related to IZH3 - membrane protein involved in zinc ion homeostasis</fullName>
    </submittedName>
</protein>
<proteinExistence type="predicted"/>
<dbReference type="Pfam" id="PF03006">
    <property type="entry name" value="HlyIII"/>
    <property type="match status" value="1"/>
</dbReference>
<evidence type="ECO:0000313" key="8">
    <source>
        <dbReference type="EMBL" id="SPO35192.1"/>
    </source>
</evidence>
<feature type="compositionally biased region" description="Low complexity" evidence="6">
    <location>
        <begin position="83"/>
        <end position="93"/>
    </location>
</feature>
<feature type="transmembrane region" description="Helical" evidence="7">
    <location>
        <begin position="591"/>
        <end position="610"/>
    </location>
</feature>
<dbReference type="InterPro" id="IPR004254">
    <property type="entry name" value="AdipoR/HlyIII-related"/>
</dbReference>
<dbReference type="AlphaFoldDB" id="A0A5C3ET21"/>
<reference evidence="8 9" key="1">
    <citation type="submission" date="2018-03" db="EMBL/GenBank/DDBJ databases">
        <authorList>
            <person name="Guldener U."/>
        </authorList>
    </citation>
    <scope>NUCLEOTIDE SEQUENCE [LARGE SCALE GENOMIC DNA]</scope>
    <source>
        <strain evidence="8 9">DAOM196992</strain>
    </source>
</reference>
<keyword evidence="5" id="KW-0479">Metal-binding</keyword>
<dbReference type="PANTHER" id="PTHR20855:SF97">
    <property type="entry name" value="ADIPOR-LIKE RECEPTOR IZH3-RELATED"/>
    <property type="match status" value="1"/>
</dbReference>
<feature type="compositionally biased region" description="Low complexity" evidence="6">
    <location>
        <begin position="164"/>
        <end position="177"/>
    </location>
</feature>
<feature type="transmembrane region" description="Helical" evidence="7">
    <location>
        <begin position="529"/>
        <end position="553"/>
    </location>
</feature>
<feature type="binding site" evidence="5">
    <location>
        <position position="660"/>
    </location>
    <ligand>
        <name>Zn(2+)</name>
        <dbReference type="ChEBI" id="CHEBI:29105"/>
    </ligand>
</feature>
<feature type="compositionally biased region" description="Low complexity" evidence="6">
    <location>
        <begin position="9"/>
        <end position="44"/>
    </location>
</feature>